<dbReference type="EMBL" id="BONZ01000124">
    <property type="protein sequence ID" value="GIH21333.1"/>
    <property type="molecule type" value="Genomic_DNA"/>
</dbReference>
<reference evidence="1" key="1">
    <citation type="submission" date="2021-01" db="EMBL/GenBank/DDBJ databases">
        <title>Whole genome shotgun sequence of Rugosimonospora africana NBRC 104875.</title>
        <authorList>
            <person name="Komaki H."/>
            <person name="Tamura T."/>
        </authorList>
    </citation>
    <scope>NUCLEOTIDE SEQUENCE</scope>
    <source>
        <strain evidence="1">NBRC 104875</strain>
    </source>
</reference>
<accession>A0A8J3R2N1</accession>
<protein>
    <submittedName>
        <fullName evidence="1">Uncharacterized protein</fullName>
    </submittedName>
</protein>
<name>A0A8J3R2N1_9ACTN</name>
<dbReference type="RefSeq" id="WP_203924717.1">
    <property type="nucleotide sequence ID" value="NZ_BONZ01000124.1"/>
</dbReference>
<sequence>MSEALVPGAYDPVGDPRHHLGFTSNWAVGDPTGRVSINPDAYRFKAWLSLEY</sequence>
<proteinExistence type="predicted"/>
<dbReference type="Proteomes" id="UP000642748">
    <property type="component" value="Unassembled WGS sequence"/>
</dbReference>
<evidence type="ECO:0000313" key="2">
    <source>
        <dbReference type="Proteomes" id="UP000642748"/>
    </source>
</evidence>
<dbReference type="AlphaFoldDB" id="A0A8J3R2N1"/>
<comment type="caution">
    <text evidence="1">The sequence shown here is derived from an EMBL/GenBank/DDBJ whole genome shotgun (WGS) entry which is preliminary data.</text>
</comment>
<keyword evidence="2" id="KW-1185">Reference proteome</keyword>
<organism evidence="1 2">
    <name type="scientific">Rugosimonospora africana</name>
    <dbReference type="NCBI Taxonomy" id="556532"/>
    <lineage>
        <taxon>Bacteria</taxon>
        <taxon>Bacillati</taxon>
        <taxon>Actinomycetota</taxon>
        <taxon>Actinomycetes</taxon>
        <taxon>Micromonosporales</taxon>
        <taxon>Micromonosporaceae</taxon>
        <taxon>Rugosimonospora</taxon>
    </lineage>
</organism>
<gene>
    <name evidence="1" type="ORF">Raf01_95050</name>
</gene>
<evidence type="ECO:0000313" key="1">
    <source>
        <dbReference type="EMBL" id="GIH21333.1"/>
    </source>
</evidence>